<evidence type="ECO:0000313" key="3">
    <source>
        <dbReference type="Proteomes" id="UP000316476"/>
    </source>
</evidence>
<gene>
    <name evidence="2" type="ORF">V7x_20080</name>
</gene>
<sequence>MQNACPRCNLPIAAPLGMTVTCRCGHVLTIQPVEPTPQRRGLVQVPRMTDVIRPRRSLAVVTVAAGREAQELLSITGQRMEEYAEQCDADFVLLSGDQCPEWPIGNKFRVAQVADRYDRTLFIDVDVWIRRDAPNLFQRYEPGKVWMHDDTPYLDCVTWLRNEMAAVALSQQAKKPRPLKCWNTGVVLVDRSDAVIWKAPSKPIPLGHVMEQHHVTISAQRHGRKIVSIERGHNLQWWMKHHFRAYRSSADLIHLANAPRHERLHVLRHYEQTDCHPDDAADGLHAPLRLTGATRRRMERR</sequence>
<protein>
    <submittedName>
        <fullName evidence="2">Uncharacterized protein</fullName>
    </submittedName>
</protein>
<evidence type="ECO:0000313" key="2">
    <source>
        <dbReference type="EMBL" id="TWU66442.1"/>
    </source>
</evidence>
<dbReference type="SUPFAM" id="SSF53448">
    <property type="entry name" value="Nucleotide-diphospho-sugar transferases"/>
    <property type="match status" value="1"/>
</dbReference>
<accession>A0A5C6FTS6</accession>
<name>A0A5C6FTS6_9PLAN</name>
<dbReference type="EMBL" id="SJPZ01000001">
    <property type="protein sequence ID" value="TWU66442.1"/>
    <property type="molecule type" value="Genomic_DNA"/>
</dbReference>
<proteinExistence type="predicted"/>
<feature type="region of interest" description="Disordered" evidence="1">
    <location>
        <begin position="281"/>
        <end position="301"/>
    </location>
</feature>
<dbReference type="RefSeq" id="WP_146413069.1">
    <property type="nucleotide sequence ID" value="NZ_SJPZ01000001.1"/>
</dbReference>
<evidence type="ECO:0000256" key="1">
    <source>
        <dbReference type="SAM" id="MobiDB-lite"/>
    </source>
</evidence>
<organism evidence="2 3">
    <name type="scientific">Crateriforma conspicua</name>
    <dbReference type="NCBI Taxonomy" id="2527996"/>
    <lineage>
        <taxon>Bacteria</taxon>
        <taxon>Pseudomonadati</taxon>
        <taxon>Planctomycetota</taxon>
        <taxon>Planctomycetia</taxon>
        <taxon>Planctomycetales</taxon>
        <taxon>Planctomycetaceae</taxon>
        <taxon>Crateriforma</taxon>
    </lineage>
</organism>
<dbReference type="OrthoDB" id="6284213at2"/>
<dbReference type="Proteomes" id="UP000316476">
    <property type="component" value="Unassembled WGS sequence"/>
</dbReference>
<dbReference type="AlphaFoldDB" id="A0A5C6FTS6"/>
<dbReference type="Gene3D" id="3.90.550.10">
    <property type="entry name" value="Spore Coat Polysaccharide Biosynthesis Protein SpsA, Chain A"/>
    <property type="match status" value="1"/>
</dbReference>
<comment type="caution">
    <text evidence="2">The sequence shown here is derived from an EMBL/GenBank/DDBJ whole genome shotgun (WGS) entry which is preliminary data.</text>
</comment>
<reference evidence="2 3" key="1">
    <citation type="submission" date="2019-02" db="EMBL/GenBank/DDBJ databases">
        <title>Deep-cultivation of Planctomycetes and their phenomic and genomic characterization uncovers novel biology.</title>
        <authorList>
            <person name="Wiegand S."/>
            <person name="Jogler M."/>
            <person name="Boedeker C."/>
            <person name="Pinto D."/>
            <person name="Vollmers J."/>
            <person name="Rivas-Marin E."/>
            <person name="Kohn T."/>
            <person name="Peeters S.H."/>
            <person name="Heuer A."/>
            <person name="Rast P."/>
            <person name="Oberbeckmann S."/>
            <person name="Bunk B."/>
            <person name="Jeske O."/>
            <person name="Meyerdierks A."/>
            <person name="Storesund J.E."/>
            <person name="Kallscheuer N."/>
            <person name="Luecker S."/>
            <person name="Lage O.M."/>
            <person name="Pohl T."/>
            <person name="Merkel B.J."/>
            <person name="Hornburger P."/>
            <person name="Mueller R.-W."/>
            <person name="Bruemmer F."/>
            <person name="Labrenz M."/>
            <person name="Spormann A.M."/>
            <person name="Op Den Camp H."/>
            <person name="Overmann J."/>
            <person name="Amann R."/>
            <person name="Jetten M.S.M."/>
            <person name="Mascher T."/>
            <person name="Medema M.H."/>
            <person name="Devos D.P."/>
            <person name="Kaster A.-K."/>
            <person name="Ovreas L."/>
            <person name="Rohde M."/>
            <person name="Galperin M.Y."/>
            <person name="Jogler C."/>
        </authorList>
    </citation>
    <scope>NUCLEOTIDE SEQUENCE [LARGE SCALE GENOMIC DNA]</scope>
    <source>
        <strain evidence="2 3">V7</strain>
    </source>
</reference>
<dbReference type="InterPro" id="IPR029044">
    <property type="entry name" value="Nucleotide-diphossugar_trans"/>
</dbReference>